<dbReference type="Pfam" id="PF03470">
    <property type="entry name" value="zf-XS"/>
    <property type="match status" value="1"/>
</dbReference>
<dbReference type="GO" id="GO:0031047">
    <property type="term" value="P:regulatory ncRNA-mediated gene silencing"/>
    <property type="evidence" value="ECO:0007669"/>
    <property type="project" value="InterPro"/>
</dbReference>
<sequence length="105" mass="11391">MTVEGSLTASVAYAMRPREMSRCRGTSSIDQGFDPNDPGSFTPWVFQKDIDILIEHATGVGKGSQRKHKASSKAKHVAFGKFLRDYVKTGLIPLVGPAVGPHVLH</sequence>
<name>A0AAD8T6G2_LOLMU</name>
<dbReference type="InterPro" id="IPR005381">
    <property type="entry name" value="Znf-XS_domain"/>
</dbReference>
<organism evidence="2 3">
    <name type="scientific">Lolium multiflorum</name>
    <name type="common">Italian ryegrass</name>
    <name type="synonym">Lolium perenne subsp. multiflorum</name>
    <dbReference type="NCBI Taxonomy" id="4521"/>
    <lineage>
        <taxon>Eukaryota</taxon>
        <taxon>Viridiplantae</taxon>
        <taxon>Streptophyta</taxon>
        <taxon>Embryophyta</taxon>
        <taxon>Tracheophyta</taxon>
        <taxon>Spermatophyta</taxon>
        <taxon>Magnoliopsida</taxon>
        <taxon>Liliopsida</taxon>
        <taxon>Poales</taxon>
        <taxon>Poaceae</taxon>
        <taxon>BOP clade</taxon>
        <taxon>Pooideae</taxon>
        <taxon>Poodae</taxon>
        <taxon>Poeae</taxon>
        <taxon>Poeae Chloroplast Group 2 (Poeae type)</taxon>
        <taxon>Loliodinae</taxon>
        <taxon>Loliinae</taxon>
        <taxon>Lolium</taxon>
    </lineage>
</organism>
<comment type="caution">
    <text evidence="2">The sequence shown here is derived from an EMBL/GenBank/DDBJ whole genome shotgun (WGS) entry which is preliminary data.</text>
</comment>
<accession>A0AAD8T6G2</accession>
<evidence type="ECO:0000313" key="3">
    <source>
        <dbReference type="Proteomes" id="UP001231189"/>
    </source>
</evidence>
<keyword evidence="3" id="KW-1185">Reference proteome</keyword>
<dbReference type="AlphaFoldDB" id="A0AAD8T6G2"/>
<dbReference type="EMBL" id="JAUUTY010000003">
    <property type="protein sequence ID" value="KAK1669960.1"/>
    <property type="molecule type" value="Genomic_DNA"/>
</dbReference>
<proteinExistence type="predicted"/>
<reference evidence="2" key="1">
    <citation type="submission" date="2023-07" db="EMBL/GenBank/DDBJ databases">
        <title>A chromosome-level genome assembly of Lolium multiflorum.</title>
        <authorList>
            <person name="Chen Y."/>
            <person name="Copetti D."/>
            <person name="Kolliker R."/>
            <person name="Studer B."/>
        </authorList>
    </citation>
    <scope>NUCLEOTIDE SEQUENCE</scope>
    <source>
        <strain evidence="2">02402/16</strain>
        <tissue evidence="2">Leaf</tissue>
    </source>
</reference>
<gene>
    <name evidence="2" type="ORF">QYE76_058119</name>
</gene>
<evidence type="ECO:0000259" key="1">
    <source>
        <dbReference type="Pfam" id="PF03470"/>
    </source>
</evidence>
<feature type="domain" description="Zinc finger-XS" evidence="1">
    <location>
        <begin position="53"/>
        <end position="79"/>
    </location>
</feature>
<protein>
    <recommendedName>
        <fullName evidence="1">Zinc finger-XS domain-containing protein</fullName>
    </recommendedName>
</protein>
<evidence type="ECO:0000313" key="2">
    <source>
        <dbReference type="EMBL" id="KAK1669960.1"/>
    </source>
</evidence>
<dbReference type="Proteomes" id="UP001231189">
    <property type="component" value="Unassembled WGS sequence"/>
</dbReference>